<dbReference type="InterPro" id="IPR058627">
    <property type="entry name" value="MdtA-like_C"/>
</dbReference>
<protein>
    <submittedName>
        <fullName evidence="8">Efflux RND transporter periplasmic adaptor subunit</fullName>
    </submittedName>
</protein>
<accession>A0A940N313</accession>
<dbReference type="FunFam" id="2.40.420.20:FF:000001">
    <property type="entry name" value="Efflux RND transporter periplasmic adaptor subunit"/>
    <property type="match status" value="1"/>
</dbReference>
<comment type="subcellular location">
    <subcellularLocation>
        <location evidence="1">Cell envelope</location>
    </subcellularLocation>
</comment>
<dbReference type="Gene3D" id="2.40.50.100">
    <property type="match status" value="1"/>
</dbReference>
<dbReference type="InterPro" id="IPR058625">
    <property type="entry name" value="MdtA-like_BSH"/>
</dbReference>
<dbReference type="RefSeq" id="WP_209374985.1">
    <property type="nucleotide sequence ID" value="NZ_JAGIZA010000009.1"/>
</dbReference>
<comment type="similarity">
    <text evidence="2">Belongs to the membrane fusion protein (MFP) (TC 8.A.1) family.</text>
</comment>
<dbReference type="EMBL" id="JAGIZA010000009">
    <property type="protein sequence ID" value="MBP0494240.1"/>
    <property type="molecule type" value="Genomic_DNA"/>
</dbReference>
<dbReference type="Proteomes" id="UP000677537">
    <property type="component" value="Unassembled WGS sequence"/>
</dbReference>
<comment type="caution">
    <text evidence="8">The sequence shown here is derived from an EMBL/GenBank/DDBJ whole genome shotgun (WGS) entry which is preliminary data.</text>
</comment>
<evidence type="ECO:0000313" key="9">
    <source>
        <dbReference type="Proteomes" id="UP000677537"/>
    </source>
</evidence>
<evidence type="ECO:0000256" key="2">
    <source>
        <dbReference type="ARBA" id="ARBA00009477"/>
    </source>
</evidence>
<dbReference type="NCBIfam" id="TIGR01730">
    <property type="entry name" value="RND_mfp"/>
    <property type="match status" value="1"/>
</dbReference>
<dbReference type="PANTHER" id="PTHR30158:SF3">
    <property type="entry name" value="MULTIDRUG EFFLUX PUMP SUBUNIT ACRA-RELATED"/>
    <property type="match status" value="1"/>
</dbReference>
<dbReference type="Gene3D" id="2.40.30.170">
    <property type="match status" value="1"/>
</dbReference>
<dbReference type="Pfam" id="PF25967">
    <property type="entry name" value="RND-MFP_C"/>
    <property type="match status" value="1"/>
</dbReference>
<dbReference type="Gene3D" id="1.10.287.470">
    <property type="entry name" value="Helix hairpin bin"/>
    <property type="match status" value="1"/>
</dbReference>
<evidence type="ECO:0000259" key="5">
    <source>
        <dbReference type="Pfam" id="PF25917"/>
    </source>
</evidence>
<name>A0A940N313_9PROT</name>
<dbReference type="InterPro" id="IPR058626">
    <property type="entry name" value="MdtA-like_b-barrel"/>
</dbReference>
<evidence type="ECO:0000259" key="6">
    <source>
        <dbReference type="Pfam" id="PF25944"/>
    </source>
</evidence>
<proteinExistence type="inferred from homology"/>
<dbReference type="InterPro" id="IPR006311">
    <property type="entry name" value="TAT_signal"/>
</dbReference>
<evidence type="ECO:0000259" key="4">
    <source>
        <dbReference type="Pfam" id="PF25876"/>
    </source>
</evidence>
<dbReference type="AlphaFoldDB" id="A0A940N313"/>
<keyword evidence="9" id="KW-1185">Reference proteome</keyword>
<dbReference type="Pfam" id="PF25917">
    <property type="entry name" value="BSH_RND"/>
    <property type="match status" value="1"/>
</dbReference>
<dbReference type="PROSITE" id="PS51318">
    <property type="entry name" value="TAT"/>
    <property type="match status" value="1"/>
</dbReference>
<feature type="domain" description="Multidrug resistance protein MdtA-like barrel-sandwich hybrid" evidence="5">
    <location>
        <begin position="78"/>
        <end position="221"/>
    </location>
</feature>
<feature type="domain" description="Multidrug resistance protein MdtA-like alpha-helical hairpin" evidence="4">
    <location>
        <begin position="119"/>
        <end position="188"/>
    </location>
</feature>
<evidence type="ECO:0000256" key="3">
    <source>
        <dbReference type="SAM" id="MobiDB-lite"/>
    </source>
</evidence>
<dbReference type="InterPro" id="IPR006143">
    <property type="entry name" value="RND_pump_MFP"/>
</dbReference>
<gene>
    <name evidence="8" type="ORF">J5Y10_15745</name>
</gene>
<feature type="domain" description="Multidrug resistance protein MdtA-like C-terminal permuted SH3" evidence="7">
    <location>
        <begin position="318"/>
        <end position="379"/>
    </location>
</feature>
<feature type="domain" description="Multidrug resistance protein MdtA-like beta-barrel" evidence="6">
    <location>
        <begin position="225"/>
        <end position="315"/>
    </location>
</feature>
<dbReference type="PANTHER" id="PTHR30158">
    <property type="entry name" value="ACRA/E-RELATED COMPONENT OF DRUG EFFLUX TRANSPORTER"/>
    <property type="match status" value="1"/>
</dbReference>
<reference evidence="8" key="1">
    <citation type="submission" date="2021-03" db="EMBL/GenBank/DDBJ databases">
        <authorList>
            <person name="So Y."/>
        </authorList>
    </citation>
    <scope>NUCLEOTIDE SEQUENCE</scope>
    <source>
        <strain evidence="8">SG15</strain>
    </source>
</reference>
<sequence length="442" mass="46853">MTSFTNEPRRSRPASRRDALLGGLALVAALTVAGCDDKAEAEGKGANAGPPPTVSVVSLRPEAVTLNTTLPGRTAAFEVAEIRPQVGGVIRERKFREGQQVKAGDPLFQIDPAPYRAALASAEAALDKAQATLGQARVTVTRYRPLVQQNAVSRLDYDNAVATQKQAEADVASSQASVQTARINLGYTNITSPIEGRTGRAAVTVGALVTADQTTALMTVTRLDPIYVDVTQPASTLLRLRRDMESGSLRRASDTAAEVRLLMEDGTEYARPGQLQVSEVTVEPTTGAVTLRAVFPNPDGVLMPGMFVRARLAEGVSDALLVPQQAVTRNYRGQAVAKVVQADGTVQERVLDAGQAVGTRWVVNAGLQQGDKVIVQGAQNVQPGAKPQIEEITLEELDRRSRQPAPGGQPQGQPQGQGQEGGGPPEAQREQRPQGQQASRQG</sequence>
<dbReference type="GO" id="GO:0046677">
    <property type="term" value="P:response to antibiotic"/>
    <property type="evidence" value="ECO:0007669"/>
    <property type="project" value="TreeGrafter"/>
</dbReference>
<dbReference type="Pfam" id="PF25944">
    <property type="entry name" value="Beta-barrel_RND"/>
    <property type="match status" value="1"/>
</dbReference>
<dbReference type="Gene3D" id="2.40.420.20">
    <property type="match status" value="1"/>
</dbReference>
<feature type="compositionally biased region" description="Low complexity" evidence="3">
    <location>
        <begin position="403"/>
        <end position="417"/>
    </location>
</feature>
<dbReference type="Pfam" id="PF25876">
    <property type="entry name" value="HH_MFP_RND"/>
    <property type="match status" value="1"/>
</dbReference>
<dbReference type="GO" id="GO:0022857">
    <property type="term" value="F:transmembrane transporter activity"/>
    <property type="evidence" value="ECO:0007669"/>
    <property type="project" value="InterPro"/>
</dbReference>
<organism evidence="8 9">
    <name type="scientific">Roseomonas indoligenes</name>
    <dbReference type="NCBI Taxonomy" id="2820811"/>
    <lineage>
        <taxon>Bacteria</taxon>
        <taxon>Pseudomonadati</taxon>
        <taxon>Pseudomonadota</taxon>
        <taxon>Alphaproteobacteria</taxon>
        <taxon>Acetobacterales</taxon>
        <taxon>Roseomonadaceae</taxon>
        <taxon>Roseomonas</taxon>
    </lineage>
</organism>
<dbReference type="InterPro" id="IPR058624">
    <property type="entry name" value="MdtA-like_HH"/>
</dbReference>
<dbReference type="SUPFAM" id="SSF111369">
    <property type="entry name" value="HlyD-like secretion proteins"/>
    <property type="match status" value="1"/>
</dbReference>
<feature type="compositionally biased region" description="Polar residues" evidence="3">
    <location>
        <begin position="433"/>
        <end position="442"/>
    </location>
</feature>
<feature type="region of interest" description="Disordered" evidence="3">
    <location>
        <begin position="396"/>
        <end position="442"/>
    </location>
</feature>
<evidence type="ECO:0000259" key="7">
    <source>
        <dbReference type="Pfam" id="PF25967"/>
    </source>
</evidence>
<dbReference type="GO" id="GO:0005886">
    <property type="term" value="C:plasma membrane"/>
    <property type="evidence" value="ECO:0007669"/>
    <property type="project" value="UniProtKB-SubCell"/>
</dbReference>
<evidence type="ECO:0000256" key="1">
    <source>
        <dbReference type="ARBA" id="ARBA00004196"/>
    </source>
</evidence>
<evidence type="ECO:0000313" key="8">
    <source>
        <dbReference type="EMBL" id="MBP0494240.1"/>
    </source>
</evidence>